<feature type="compositionally biased region" description="Basic and acidic residues" evidence="1">
    <location>
        <begin position="888"/>
        <end position="907"/>
    </location>
</feature>
<feature type="compositionally biased region" description="Basic and acidic residues" evidence="1">
    <location>
        <begin position="749"/>
        <end position="763"/>
    </location>
</feature>
<organism evidence="4 5">
    <name type="scientific">Haplochromis burtoni</name>
    <name type="common">Burton's mouthbrooder</name>
    <name type="synonym">Chromis burtoni</name>
    <dbReference type="NCBI Taxonomy" id="8153"/>
    <lineage>
        <taxon>Eukaryota</taxon>
        <taxon>Metazoa</taxon>
        <taxon>Chordata</taxon>
        <taxon>Craniata</taxon>
        <taxon>Vertebrata</taxon>
        <taxon>Euteleostomi</taxon>
        <taxon>Actinopterygii</taxon>
        <taxon>Neopterygii</taxon>
        <taxon>Teleostei</taxon>
        <taxon>Neoteleostei</taxon>
        <taxon>Acanthomorphata</taxon>
        <taxon>Ovalentaria</taxon>
        <taxon>Cichlomorphae</taxon>
        <taxon>Cichliformes</taxon>
        <taxon>Cichlidae</taxon>
        <taxon>African cichlids</taxon>
        <taxon>Pseudocrenilabrinae</taxon>
        <taxon>Haplochromini</taxon>
        <taxon>Haplochromis</taxon>
    </lineage>
</organism>
<feature type="compositionally biased region" description="Polar residues" evidence="1">
    <location>
        <begin position="582"/>
        <end position="600"/>
    </location>
</feature>
<feature type="region of interest" description="Disordered" evidence="1">
    <location>
        <begin position="368"/>
        <end position="391"/>
    </location>
</feature>
<feature type="compositionally biased region" description="Basic and acidic residues" evidence="1">
    <location>
        <begin position="53"/>
        <end position="64"/>
    </location>
</feature>
<dbReference type="CDD" id="cd22255">
    <property type="entry name" value="PBD_PPP1R3A"/>
    <property type="match status" value="1"/>
</dbReference>
<feature type="region of interest" description="Disordered" evidence="1">
    <location>
        <begin position="1015"/>
        <end position="1041"/>
    </location>
</feature>
<dbReference type="Gene3D" id="2.60.40.2440">
    <property type="entry name" value="Carbohydrate binding type-21 domain"/>
    <property type="match status" value="1"/>
</dbReference>
<feature type="compositionally biased region" description="Basic and acidic residues" evidence="1">
    <location>
        <begin position="1015"/>
        <end position="1034"/>
    </location>
</feature>
<sequence length="1395" mass="154907">MEHATTPGEGHSGLCHPPSGQTAGQADSSRPSRIMETLCVQPSRQDGLMMEEEQGKSGKQDEGGMKASSLTGSTTDEETDDDSEPEPPPVIRRKVSFADAFGLNLVSVKEFDSAEAAELEVSRAAEQEALHSLEELYMCCLFTVPSSPEELEQRLQAQMVELESIELLPGTATLRGIVRVVNLCYSKSVFARITLDRWNSCFDLPADYVPGSSDRKTDRFAFKYTLVPPFEREGTRLEFCLCYESSAGTFWANNKGLNYVMFCHQKGQIKEHGPHMQEESYKSKRSCLKANRNGSTVEKTRDNANTATVATELEATQRAEKAHRQTLDSKDVQLLLHSDEHRTVVESVKSRRKAARLARVQDYLSQRTHQESKNLACDSASGQKASQSMPAPWGDSASLLYKYQKAQPNECPQVLTYHQIPLLTLDWSNDKPQQWETADADDIWSRRAKTILSKEENTPSADDMWETFLPGTDDTDNKKASVCDAWQAFLNGPDHSNVPESEWLQTAASVSPSNDKGLQPQYSAFREFQLGANIPAAAQAHCLDARQPLSDTWGELLANVALNTEDHQPAEACVTSPRDDNAATQDASQRSETSSVTDTPQKLCLEGAPRSEDSIDSSTECHKHVVREPEREGIIGGAKEVEEEPITSHMADLITSSGESETTDMTAMPGFQNASAVDSISQGARLDEGLSSTGEGEVTGTTHNGVDDMLAFRETIRQGTKDGARYVSSTSRKGVEEEDIMMNYTENKASTEEEIFRPHRTEESETSPRYADEMQCEQFGPNRNGGNQQESDRNETGPQHLHDGGFDSKQENKIVAAELNEGVPLNTKCVTALEETEQETYFSTTGEETKGLISTAEERFQALDDQAWQHNDTALDVSASIILDVHDKQSQSVQRGKEPKVEMKQESQMEQSGVKLKEGEHGLNFNKTEVGKSFSCNGIIANPSEQTRPKEKSNEVNQAFQSGCNTFRPPANKCNPKGLEVVEVGWTDSQEDTEGQNENICGETSQEEIEVKENVAKKDTSAEHQSETLQRLEGDTSQEDRDEMMSIRELKMEAGRELMGNVEGPQGERKNAPAELKEEEELSAEVESFLRVEYKKLSHGTKEPIMGENTASLEVIEVGLEEIFIERFVEDLVRGIWEEVFGREVQASNRHTDIVDGMGCMLRDTTQGCHVLFEKDFNDTFDSGVFSLTELPTDPNSSFCQKLEQAVSTKGHERSVVEGSKLLDIAEQAHVVSESHADLILSANPSHNLTTTSDAHSLQSLPETTPALAEAPMDLESHTHIKERSAARCETGRQIEGCVVAHGEIFNKSAHPSHKHPSSSSEKLKEADGLVWCSILYILSHVTRLLIYALLISGFFVIVFLYDFPSVLALYIFSLSWWFYKWKRQHVMTDKEMVG</sequence>
<dbReference type="GO" id="GO:0008157">
    <property type="term" value="F:protein phosphatase 1 binding"/>
    <property type="evidence" value="ECO:0007669"/>
    <property type="project" value="TreeGrafter"/>
</dbReference>
<accession>A0A3Q2WGF4</accession>
<reference evidence="4" key="1">
    <citation type="submission" date="2025-08" db="UniProtKB">
        <authorList>
            <consortium name="Ensembl"/>
        </authorList>
    </citation>
    <scope>IDENTIFICATION</scope>
</reference>
<dbReference type="PANTHER" id="PTHR12307">
    <property type="entry name" value="PROTEIN PHOSPHATASE 1 REGULATORY SUBUNIT"/>
    <property type="match status" value="1"/>
</dbReference>
<evidence type="ECO:0000259" key="3">
    <source>
        <dbReference type="PROSITE" id="PS51159"/>
    </source>
</evidence>
<feature type="compositionally biased region" description="Basic and acidic residues" evidence="1">
    <location>
        <begin position="790"/>
        <end position="807"/>
    </location>
</feature>
<dbReference type="GO" id="GO:0000164">
    <property type="term" value="C:protein phosphatase type 1 complex"/>
    <property type="evidence" value="ECO:0007669"/>
    <property type="project" value="TreeGrafter"/>
</dbReference>
<dbReference type="InterPro" id="IPR050782">
    <property type="entry name" value="PP1_regulatory_subunit_3"/>
</dbReference>
<dbReference type="PANTHER" id="PTHR12307:SF2">
    <property type="entry name" value="PROTEIN PHOSPHATASE 1 REGULATORY SUBUNIT 3A"/>
    <property type="match status" value="1"/>
</dbReference>
<feature type="region of interest" description="Disordered" evidence="1">
    <location>
        <begin position="1"/>
        <end position="90"/>
    </location>
</feature>
<dbReference type="Proteomes" id="UP000264840">
    <property type="component" value="Unplaced"/>
</dbReference>
<dbReference type="InterPro" id="IPR038175">
    <property type="entry name" value="CBM21_dom_sf"/>
</dbReference>
<evidence type="ECO:0000313" key="5">
    <source>
        <dbReference type="Proteomes" id="UP000264840"/>
    </source>
</evidence>
<dbReference type="GO" id="GO:2001069">
    <property type="term" value="F:glycogen binding"/>
    <property type="evidence" value="ECO:0007669"/>
    <property type="project" value="TreeGrafter"/>
</dbReference>
<feature type="region of interest" description="Disordered" evidence="1">
    <location>
        <begin position="745"/>
        <end position="807"/>
    </location>
</feature>
<keyword evidence="2" id="KW-1133">Transmembrane helix</keyword>
<feature type="compositionally biased region" description="Polar residues" evidence="1">
    <location>
        <begin position="19"/>
        <end position="31"/>
    </location>
</feature>
<protein>
    <submittedName>
        <fullName evidence="4">Protein phosphatase 1 regulatory subunit 3A</fullName>
    </submittedName>
</protein>
<dbReference type="GeneTree" id="ENSGT00940000157682"/>
<reference evidence="4" key="2">
    <citation type="submission" date="2025-09" db="UniProtKB">
        <authorList>
            <consortium name="Ensembl"/>
        </authorList>
    </citation>
    <scope>IDENTIFICATION</scope>
</reference>
<dbReference type="PROSITE" id="PS51159">
    <property type="entry name" value="CBM21"/>
    <property type="match status" value="1"/>
</dbReference>
<dbReference type="Ensembl" id="ENSHBUT00000009044.1">
    <property type="protein sequence ID" value="ENSHBUP00000024250.1"/>
    <property type="gene ID" value="ENSHBUG00000005526.1"/>
</dbReference>
<feature type="region of interest" description="Disordered" evidence="1">
    <location>
        <begin position="572"/>
        <end position="622"/>
    </location>
</feature>
<keyword evidence="2" id="KW-0472">Membrane</keyword>
<feature type="region of interest" description="Disordered" evidence="1">
    <location>
        <begin position="888"/>
        <end position="914"/>
    </location>
</feature>
<feature type="compositionally biased region" description="Basic and acidic residues" evidence="1">
    <location>
        <begin position="609"/>
        <end position="622"/>
    </location>
</feature>
<evidence type="ECO:0000256" key="1">
    <source>
        <dbReference type="SAM" id="MobiDB-lite"/>
    </source>
</evidence>
<feature type="transmembrane region" description="Helical" evidence="2">
    <location>
        <begin position="1345"/>
        <end position="1378"/>
    </location>
</feature>
<dbReference type="InterPro" id="IPR005036">
    <property type="entry name" value="CBM21_dom"/>
</dbReference>
<dbReference type="GO" id="GO:0005979">
    <property type="term" value="P:regulation of glycogen biosynthetic process"/>
    <property type="evidence" value="ECO:0007669"/>
    <property type="project" value="TreeGrafter"/>
</dbReference>
<feature type="compositionally biased region" description="Acidic residues" evidence="1">
    <location>
        <begin position="75"/>
        <end position="85"/>
    </location>
</feature>
<name>A0A3Q2WGF4_HAPBU</name>
<feature type="domain" description="CBM21" evidence="3">
    <location>
        <begin position="152"/>
        <end position="262"/>
    </location>
</feature>
<dbReference type="STRING" id="8153.ENSHBUP00000024250"/>
<evidence type="ECO:0000256" key="2">
    <source>
        <dbReference type="SAM" id="Phobius"/>
    </source>
</evidence>
<keyword evidence="5" id="KW-1185">Reference proteome</keyword>
<evidence type="ECO:0000313" key="4">
    <source>
        <dbReference type="Ensembl" id="ENSHBUP00000024250.1"/>
    </source>
</evidence>
<feature type="compositionally biased region" description="Polar residues" evidence="1">
    <location>
        <begin position="380"/>
        <end position="389"/>
    </location>
</feature>
<keyword evidence="2" id="KW-0812">Transmembrane</keyword>
<proteinExistence type="predicted"/>
<dbReference type="Pfam" id="PF03370">
    <property type="entry name" value="CBM_21"/>
    <property type="match status" value="1"/>
</dbReference>